<dbReference type="AlphaFoldDB" id="A0A8J4E1X6"/>
<comment type="caution">
    <text evidence="2">The sequence shown here is derived from an EMBL/GenBank/DDBJ whole genome shotgun (WGS) entry which is preliminary data.</text>
</comment>
<accession>A0A8J4E1X6</accession>
<dbReference type="InterPro" id="IPR058548">
    <property type="entry name" value="MlaB-like_STAS"/>
</dbReference>
<dbReference type="CDD" id="cd07043">
    <property type="entry name" value="STAS_anti-anti-sigma_factors"/>
    <property type="match status" value="1"/>
</dbReference>
<keyword evidence="3" id="KW-1185">Reference proteome</keyword>
<evidence type="ECO:0000259" key="1">
    <source>
        <dbReference type="PROSITE" id="PS50801"/>
    </source>
</evidence>
<organism evidence="2 3">
    <name type="scientific">Virgisporangium aurantiacum</name>
    <dbReference type="NCBI Taxonomy" id="175570"/>
    <lineage>
        <taxon>Bacteria</taxon>
        <taxon>Bacillati</taxon>
        <taxon>Actinomycetota</taxon>
        <taxon>Actinomycetes</taxon>
        <taxon>Micromonosporales</taxon>
        <taxon>Micromonosporaceae</taxon>
        <taxon>Virgisporangium</taxon>
    </lineage>
</organism>
<dbReference type="Gene3D" id="3.30.750.24">
    <property type="entry name" value="STAS domain"/>
    <property type="match status" value="1"/>
</dbReference>
<dbReference type="InterPro" id="IPR002645">
    <property type="entry name" value="STAS_dom"/>
</dbReference>
<protein>
    <recommendedName>
        <fullName evidence="1">STAS domain-containing protein</fullName>
    </recommendedName>
</protein>
<feature type="domain" description="STAS" evidence="1">
    <location>
        <begin position="63"/>
        <end position="147"/>
    </location>
</feature>
<dbReference type="Pfam" id="PF13466">
    <property type="entry name" value="STAS_2"/>
    <property type="match status" value="1"/>
</dbReference>
<dbReference type="Proteomes" id="UP000612585">
    <property type="component" value="Unassembled WGS sequence"/>
</dbReference>
<proteinExistence type="predicted"/>
<reference evidence="2" key="1">
    <citation type="submission" date="2021-01" db="EMBL/GenBank/DDBJ databases">
        <title>Whole genome shotgun sequence of Virgisporangium aurantiacum NBRC 16421.</title>
        <authorList>
            <person name="Komaki H."/>
            <person name="Tamura T."/>
        </authorList>
    </citation>
    <scope>NUCLEOTIDE SEQUENCE</scope>
    <source>
        <strain evidence="2">NBRC 16421</strain>
    </source>
</reference>
<gene>
    <name evidence="2" type="ORF">Vau01_067460</name>
</gene>
<dbReference type="EMBL" id="BOPG01000045">
    <property type="protein sequence ID" value="GIJ59230.1"/>
    <property type="molecule type" value="Genomic_DNA"/>
</dbReference>
<evidence type="ECO:0000313" key="3">
    <source>
        <dbReference type="Proteomes" id="UP000612585"/>
    </source>
</evidence>
<dbReference type="SUPFAM" id="SSF52091">
    <property type="entry name" value="SpoIIaa-like"/>
    <property type="match status" value="1"/>
</dbReference>
<sequence length="147" mass="15335">MPPSSMDSPIRTVAPAQLSARARGVRSADGGYPECVAHRRVRPTPTFDVRVEPDGDRAVRAVVVGDLVAVTADAVFHALTEALTAGKPERIDVHLGEVRLLDTVGIGVLLAARNRATSHGITFRAYGAVGTARQALETAGVFGLLGG</sequence>
<evidence type="ECO:0000313" key="2">
    <source>
        <dbReference type="EMBL" id="GIJ59230.1"/>
    </source>
</evidence>
<name>A0A8J4E1X6_9ACTN</name>
<dbReference type="PROSITE" id="PS50801">
    <property type="entry name" value="STAS"/>
    <property type="match status" value="1"/>
</dbReference>
<dbReference type="InterPro" id="IPR036513">
    <property type="entry name" value="STAS_dom_sf"/>
</dbReference>